<gene>
    <name evidence="5" type="ORF">SSX86_011606</name>
</gene>
<evidence type="ECO:0000313" key="5">
    <source>
        <dbReference type="EMBL" id="KAK9069702.1"/>
    </source>
</evidence>
<keyword evidence="1" id="KW-0436">Ligase</keyword>
<dbReference type="InterPro" id="IPR045358">
    <property type="entry name" value="Ty3_capsid"/>
</dbReference>
<feature type="region of interest" description="Disordered" evidence="2">
    <location>
        <begin position="208"/>
        <end position="278"/>
    </location>
</feature>
<keyword evidence="6" id="KW-1185">Reference proteome</keyword>
<feature type="domain" description="Ty3 transposon capsid-like protein" evidence="4">
    <location>
        <begin position="37"/>
        <end position="205"/>
    </location>
</feature>
<dbReference type="PANTHER" id="PTHR15503">
    <property type="entry name" value="LDOC1 RELATED"/>
    <property type="match status" value="1"/>
</dbReference>
<evidence type="ECO:0000256" key="2">
    <source>
        <dbReference type="SAM" id="MobiDB-lite"/>
    </source>
</evidence>
<organism evidence="5 6">
    <name type="scientific">Deinandra increscens subsp. villosa</name>
    <dbReference type="NCBI Taxonomy" id="3103831"/>
    <lineage>
        <taxon>Eukaryota</taxon>
        <taxon>Viridiplantae</taxon>
        <taxon>Streptophyta</taxon>
        <taxon>Embryophyta</taxon>
        <taxon>Tracheophyta</taxon>
        <taxon>Spermatophyta</taxon>
        <taxon>Magnoliopsida</taxon>
        <taxon>eudicotyledons</taxon>
        <taxon>Gunneridae</taxon>
        <taxon>Pentapetalae</taxon>
        <taxon>asterids</taxon>
        <taxon>campanulids</taxon>
        <taxon>Asterales</taxon>
        <taxon>Asteraceae</taxon>
        <taxon>Asteroideae</taxon>
        <taxon>Heliantheae alliance</taxon>
        <taxon>Madieae</taxon>
        <taxon>Madiinae</taxon>
        <taxon>Deinandra</taxon>
    </lineage>
</organism>
<evidence type="ECO:0000259" key="3">
    <source>
        <dbReference type="Pfam" id="PF04675"/>
    </source>
</evidence>
<dbReference type="GO" id="GO:0003677">
    <property type="term" value="F:DNA binding"/>
    <property type="evidence" value="ECO:0007669"/>
    <property type="project" value="InterPro"/>
</dbReference>
<dbReference type="GO" id="GO:0006310">
    <property type="term" value="P:DNA recombination"/>
    <property type="evidence" value="ECO:0007669"/>
    <property type="project" value="InterPro"/>
</dbReference>
<dbReference type="PANTHER" id="PTHR15503:SF45">
    <property type="entry name" value="RNA-DIRECTED DNA POLYMERASE HOMOLOG"/>
    <property type="match status" value="1"/>
</dbReference>
<reference evidence="5 6" key="1">
    <citation type="submission" date="2024-04" db="EMBL/GenBank/DDBJ databases">
        <title>The reference genome of an endangered Asteraceae, Deinandra increscens subsp. villosa, native to the Central Coast of California.</title>
        <authorList>
            <person name="Guilliams M."/>
            <person name="Hasenstab-Lehman K."/>
            <person name="Meyer R."/>
            <person name="Mcevoy S."/>
        </authorList>
    </citation>
    <scope>NUCLEOTIDE SEQUENCE [LARGE SCALE GENOMIC DNA]</scope>
    <source>
        <tissue evidence="5">Leaf</tissue>
    </source>
</reference>
<comment type="caution">
    <text evidence="5">The sequence shown here is derived from an EMBL/GenBank/DDBJ whole genome shotgun (WGS) entry which is preliminary data.</text>
</comment>
<dbReference type="GO" id="GO:0006281">
    <property type="term" value="P:DNA repair"/>
    <property type="evidence" value="ECO:0007669"/>
    <property type="project" value="InterPro"/>
</dbReference>
<feature type="domain" description="DNA ligase ATP-dependent N-terminal" evidence="3">
    <location>
        <begin position="293"/>
        <end position="353"/>
    </location>
</feature>
<name>A0AAP0H2W4_9ASTR</name>
<proteinExistence type="predicted"/>
<protein>
    <recommendedName>
        <fullName evidence="7">Retrotransposon gag domain-containing protein</fullName>
    </recommendedName>
</protein>
<evidence type="ECO:0000256" key="1">
    <source>
        <dbReference type="ARBA" id="ARBA00022598"/>
    </source>
</evidence>
<dbReference type="Gene3D" id="1.10.3260.10">
    <property type="entry name" value="DNA ligase, ATP-dependent, N-terminal domain"/>
    <property type="match status" value="1"/>
</dbReference>
<dbReference type="Pfam" id="PF19259">
    <property type="entry name" value="Ty3_capsid"/>
    <property type="match status" value="1"/>
</dbReference>
<dbReference type="GO" id="GO:0003910">
    <property type="term" value="F:DNA ligase (ATP) activity"/>
    <property type="evidence" value="ECO:0007669"/>
    <property type="project" value="InterPro"/>
</dbReference>
<dbReference type="EMBL" id="JBCNJP010000013">
    <property type="protein sequence ID" value="KAK9069702.1"/>
    <property type="molecule type" value="Genomic_DNA"/>
</dbReference>
<evidence type="ECO:0008006" key="7">
    <source>
        <dbReference type="Google" id="ProtNLM"/>
    </source>
</evidence>
<sequence>MTPAELAALINQHVAAALAAQAQGAGNAGPPQGNATFKTFMDCKPNQFKGTEGAVSLLHWIKKVESAFEMCNCPEASKVKFATGTLEGPALTWWNTEVQMQGNEEANAMPWDEFKELLQEEYCPWDEIQKLKTELYNLKMEGSEIEAYTTRSNSLANFCPRIATPAYRRIELYIKGLVPQIQGIVTASNPVTIRDAVRITNRLTNQAVDQGVLPPRKGTSRASDNKRKWDNSGIQSGNKFSNQQNHQNQNRKFDNSRNFSSNDHKQNNQGRGVQGGSSCSETWVVLPKQAIHQNSQPLMLKPWPLTVANVFYTFKVISKEFEKDSQGKKNNHIKGLRVAATDCEPQYLIRLLQVEAEAGEVRDQKEIYENVLTTIPSWGGMMSRRPRSDTYINLLALKKLSVLLLGSMSGNTRTGSFFEMDLAGSYSGLVVLRHMYVFEMNQ</sequence>
<dbReference type="AlphaFoldDB" id="A0AAP0H2W4"/>
<dbReference type="InterPro" id="IPR036599">
    <property type="entry name" value="DNA_ligase_N_sf"/>
</dbReference>
<accession>A0AAP0H2W4</accession>
<dbReference type="Proteomes" id="UP001408789">
    <property type="component" value="Unassembled WGS sequence"/>
</dbReference>
<feature type="compositionally biased region" description="Polar residues" evidence="2">
    <location>
        <begin position="232"/>
        <end position="278"/>
    </location>
</feature>
<dbReference type="SUPFAM" id="SSF117018">
    <property type="entry name" value="ATP-dependent DNA ligase DNA-binding domain"/>
    <property type="match status" value="1"/>
</dbReference>
<dbReference type="InterPro" id="IPR012308">
    <property type="entry name" value="DNA_ligase_ATP-dep_N"/>
</dbReference>
<dbReference type="Pfam" id="PF04675">
    <property type="entry name" value="DNA_ligase_A_N"/>
    <property type="match status" value="1"/>
</dbReference>
<evidence type="ECO:0000259" key="4">
    <source>
        <dbReference type="Pfam" id="PF19259"/>
    </source>
</evidence>
<dbReference type="InterPro" id="IPR032567">
    <property type="entry name" value="RTL1-rel"/>
</dbReference>
<evidence type="ECO:0000313" key="6">
    <source>
        <dbReference type="Proteomes" id="UP001408789"/>
    </source>
</evidence>